<protein>
    <recommendedName>
        <fullName evidence="2">Stress-response A/B barrel domain-containing protein</fullName>
    </recommendedName>
</protein>
<evidence type="ECO:0000313" key="4">
    <source>
        <dbReference type="Proteomes" id="UP001500298"/>
    </source>
</evidence>
<dbReference type="InterPro" id="IPR013097">
    <property type="entry name" value="Dabb"/>
</dbReference>
<keyword evidence="4" id="KW-1185">Reference proteome</keyword>
<dbReference type="InterPro" id="IPR011008">
    <property type="entry name" value="Dimeric_a/b-barrel"/>
</dbReference>
<reference evidence="4" key="1">
    <citation type="journal article" date="2019" name="Int. J. Syst. Evol. Microbiol.">
        <title>The Global Catalogue of Microorganisms (GCM) 10K type strain sequencing project: providing services to taxonomists for standard genome sequencing and annotation.</title>
        <authorList>
            <consortium name="The Broad Institute Genomics Platform"/>
            <consortium name="The Broad Institute Genome Sequencing Center for Infectious Disease"/>
            <person name="Wu L."/>
            <person name="Ma J."/>
        </authorList>
    </citation>
    <scope>NUCLEOTIDE SEQUENCE [LARGE SCALE GENOMIC DNA]</scope>
    <source>
        <strain evidence="4">JCM 18326</strain>
    </source>
</reference>
<comment type="subunit">
    <text evidence="1">Homodimer.</text>
</comment>
<evidence type="ECO:0000256" key="1">
    <source>
        <dbReference type="ARBA" id="ARBA00011738"/>
    </source>
</evidence>
<gene>
    <name evidence="3" type="ORF">GCM10023331_28280</name>
</gene>
<dbReference type="InterPro" id="IPR044662">
    <property type="entry name" value="HS1/DABB1-like"/>
</dbReference>
<dbReference type="PANTHER" id="PTHR33178">
    <property type="match status" value="1"/>
</dbReference>
<accession>A0ABP9DH91</accession>
<sequence length="97" mass="10899">MVNHTVLFKLKAEASEAQIQEMIDRLHALEETIPSLDKIHVNYNFSDRSQGHQVMLYSLFADKAALQAYAVHPAHVAVLEENIKPILEGVTVGDIEF</sequence>
<dbReference type="PANTHER" id="PTHR33178:SF10">
    <property type="entry name" value="STRESS-RESPONSE A_B BARREL DOMAIN-CONTAINING PROTEIN"/>
    <property type="match status" value="1"/>
</dbReference>
<dbReference type="RefSeq" id="WP_345372888.1">
    <property type="nucleotide sequence ID" value="NZ_BAABJX010000043.1"/>
</dbReference>
<dbReference type="SMART" id="SM00886">
    <property type="entry name" value="Dabb"/>
    <property type="match status" value="1"/>
</dbReference>
<organism evidence="3 4">
    <name type="scientific">Algivirga pacifica</name>
    <dbReference type="NCBI Taxonomy" id="1162670"/>
    <lineage>
        <taxon>Bacteria</taxon>
        <taxon>Pseudomonadati</taxon>
        <taxon>Bacteroidota</taxon>
        <taxon>Cytophagia</taxon>
        <taxon>Cytophagales</taxon>
        <taxon>Flammeovirgaceae</taxon>
        <taxon>Algivirga</taxon>
    </lineage>
</organism>
<evidence type="ECO:0000313" key="3">
    <source>
        <dbReference type="EMBL" id="GAA4841652.1"/>
    </source>
</evidence>
<dbReference type="Proteomes" id="UP001500298">
    <property type="component" value="Unassembled WGS sequence"/>
</dbReference>
<proteinExistence type="predicted"/>
<dbReference type="SUPFAM" id="SSF54909">
    <property type="entry name" value="Dimeric alpha+beta barrel"/>
    <property type="match status" value="1"/>
</dbReference>
<dbReference type="Pfam" id="PF07876">
    <property type="entry name" value="Dabb"/>
    <property type="match status" value="1"/>
</dbReference>
<feature type="domain" description="Stress-response A/B barrel" evidence="2">
    <location>
        <begin position="2"/>
        <end position="95"/>
    </location>
</feature>
<dbReference type="PROSITE" id="PS51502">
    <property type="entry name" value="S_R_A_B_BARREL"/>
    <property type="match status" value="1"/>
</dbReference>
<evidence type="ECO:0000259" key="2">
    <source>
        <dbReference type="PROSITE" id="PS51502"/>
    </source>
</evidence>
<comment type="caution">
    <text evidence="3">The sequence shown here is derived from an EMBL/GenBank/DDBJ whole genome shotgun (WGS) entry which is preliminary data.</text>
</comment>
<dbReference type="Gene3D" id="3.30.70.100">
    <property type="match status" value="1"/>
</dbReference>
<dbReference type="EMBL" id="BAABJX010000043">
    <property type="protein sequence ID" value="GAA4841652.1"/>
    <property type="molecule type" value="Genomic_DNA"/>
</dbReference>
<name>A0ABP9DH91_9BACT</name>